<gene>
    <name evidence="2" type="ordered locus">DP0075</name>
</gene>
<evidence type="ECO:0000313" key="2">
    <source>
        <dbReference type="EMBL" id="CAG34804.1"/>
    </source>
</evidence>
<protein>
    <submittedName>
        <fullName evidence="2">Uncharacterized protein</fullName>
    </submittedName>
</protein>
<dbReference type="HOGENOM" id="CLU_2092883_0_0_7"/>
<dbReference type="AlphaFoldDB" id="Q6AS71"/>
<evidence type="ECO:0000313" key="3">
    <source>
        <dbReference type="Proteomes" id="UP000000602"/>
    </source>
</evidence>
<feature type="compositionally biased region" description="Pro residues" evidence="1">
    <location>
        <begin position="43"/>
        <end position="60"/>
    </location>
</feature>
<feature type="region of interest" description="Disordered" evidence="1">
    <location>
        <begin position="38"/>
        <end position="93"/>
    </location>
</feature>
<sequence length="116" mass="13211">MASIKIHTNTTYYRRKCLSVIFIWTYACIFTGETRPCQNHHPIPLPEPPPRPERPFPPARSPFFRFDPPLGPERITNKIRTKPTSKPNNAPKVITSPILKLPQGQEKKQAAIAKAI</sequence>
<keyword evidence="3" id="KW-1185">Reference proteome</keyword>
<dbReference type="KEGG" id="dps:DP0075"/>
<dbReference type="STRING" id="177439.DP0075"/>
<dbReference type="PROSITE" id="PS51257">
    <property type="entry name" value="PROKAR_LIPOPROTEIN"/>
    <property type="match status" value="1"/>
</dbReference>
<proteinExistence type="predicted"/>
<reference evidence="3" key="1">
    <citation type="journal article" date="2004" name="Environ. Microbiol.">
        <title>The genome of Desulfotalea psychrophila, a sulfate-reducing bacterium from permanently cold Arctic sediments.</title>
        <authorList>
            <person name="Rabus R."/>
            <person name="Ruepp A."/>
            <person name="Frickey T."/>
            <person name="Rattei T."/>
            <person name="Fartmann B."/>
            <person name="Stark M."/>
            <person name="Bauer M."/>
            <person name="Zibat A."/>
            <person name="Lombardot T."/>
            <person name="Becker I."/>
            <person name="Amann J."/>
            <person name="Gellner K."/>
            <person name="Teeling H."/>
            <person name="Leuschner W.D."/>
            <person name="Gloeckner F.-O."/>
            <person name="Lupas A.N."/>
            <person name="Amann R."/>
            <person name="Klenk H.-P."/>
        </authorList>
    </citation>
    <scope>NUCLEOTIDE SEQUENCE [LARGE SCALE GENOMIC DNA]</scope>
    <source>
        <strain evidence="3">DSM 12343 / LSv54</strain>
    </source>
</reference>
<evidence type="ECO:0000256" key="1">
    <source>
        <dbReference type="SAM" id="MobiDB-lite"/>
    </source>
</evidence>
<name>Q6AS71_DESPS</name>
<dbReference type="Proteomes" id="UP000000602">
    <property type="component" value="Chromosome"/>
</dbReference>
<organism evidence="2 3">
    <name type="scientific">Desulfotalea psychrophila (strain LSv54 / DSM 12343)</name>
    <dbReference type="NCBI Taxonomy" id="177439"/>
    <lineage>
        <taxon>Bacteria</taxon>
        <taxon>Pseudomonadati</taxon>
        <taxon>Thermodesulfobacteriota</taxon>
        <taxon>Desulfobulbia</taxon>
        <taxon>Desulfobulbales</taxon>
        <taxon>Desulfocapsaceae</taxon>
        <taxon>Desulfotalea</taxon>
    </lineage>
</organism>
<accession>Q6AS71</accession>
<dbReference type="EMBL" id="CR522870">
    <property type="protein sequence ID" value="CAG34804.1"/>
    <property type="molecule type" value="Genomic_DNA"/>
</dbReference>